<accession>A0A6L2JC95</accession>
<dbReference type="EMBL" id="BKCJ010000584">
    <property type="protein sequence ID" value="GEU34506.1"/>
    <property type="molecule type" value="Genomic_DNA"/>
</dbReference>
<proteinExistence type="predicted"/>
<name>A0A6L2JC95_TANCI</name>
<dbReference type="PANTHER" id="PTHR11439">
    <property type="entry name" value="GAG-POL-RELATED RETROTRANSPOSON"/>
    <property type="match status" value="1"/>
</dbReference>
<evidence type="ECO:0000256" key="1">
    <source>
        <dbReference type="SAM" id="MobiDB-lite"/>
    </source>
</evidence>
<feature type="compositionally biased region" description="Basic and acidic residues" evidence="1">
    <location>
        <begin position="425"/>
        <end position="438"/>
    </location>
</feature>
<organism evidence="2">
    <name type="scientific">Tanacetum cinerariifolium</name>
    <name type="common">Dalmatian daisy</name>
    <name type="synonym">Chrysanthemum cinerariifolium</name>
    <dbReference type="NCBI Taxonomy" id="118510"/>
    <lineage>
        <taxon>Eukaryota</taxon>
        <taxon>Viridiplantae</taxon>
        <taxon>Streptophyta</taxon>
        <taxon>Embryophyta</taxon>
        <taxon>Tracheophyta</taxon>
        <taxon>Spermatophyta</taxon>
        <taxon>Magnoliopsida</taxon>
        <taxon>eudicotyledons</taxon>
        <taxon>Gunneridae</taxon>
        <taxon>Pentapetalae</taxon>
        <taxon>asterids</taxon>
        <taxon>campanulids</taxon>
        <taxon>Asterales</taxon>
        <taxon>Asteraceae</taxon>
        <taxon>Asteroideae</taxon>
        <taxon>Anthemideae</taxon>
        <taxon>Anthemidinae</taxon>
        <taxon>Tanacetum</taxon>
    </lineage>
</organism>
<protein>
    <submittedName>
        <fullName evidence="2">Uncharacterized protein</fullName>
    </submittedName>
</protein>
<sequence length="615" mass="71364">MHAVKRIFRYLKGQPTLGLWYPKDSPLELIAYSETDYAGASIDRKSITGCCQFLGSRLICGKCKKQTIMANSTTKAEYIAASNYYGQSKTNHIEIMHHFIRDSYEKRLIEMVKIHTDYNVADLLTKSFDVTRAMATGKELSNPLMAGSLPKTTLPTKKHTQEPEVHPTESQAEHNIPLPSHSHDPLPSGKYSLKLKELMDLCTNLSNKVLDLESGVLDIKYTYKARIEKLETRVERKGEIIQKREENNKYDADVEINLEKIQAEAYNLDLDHQEKVDVNAVSVQDTLITAAEATKVIVPRKRRGVIIQDPEETTTTTTVTVQPKVQEKDKGKAILIEEPKPLKRSKKLTNVVMKYPALKRKPLTEAQARRNTIVYLKNMAGYKMNYFKGMSYDEIRPFFEKYFNYNQAFLKEVNEGIKVPEQEVRLEKEVEEESSKREDDDDDVYTNATPLASKIPIIDYKIHTERNRPYFKIIRTDGNHRLFLSFSTMLKNFDREDLESLWKFFRETFEKIEPKNYIDDFLLNTLKIMFKKPNVEANVRKDQKGKYGLAKDKSWKLTESCEVHCLTLSTTHIFLLVERMYPLTHFTLEQMINDVILKVKDESEMSLELLRLVRR</sequence>
<reference evidence="2" key="1">
    <citation type="journal article" date="2019" name="Sci. Rep.">
        <title>Draft genome of Tanacetum cinerariifolium, the natural source of mosquito coil.</title>
        <authorList>
            <person name="Yamashiro T."/>
            <person name="Shiraishi A."/>
            <person name="Satake H."/>
            <person name="Nakayama K."/>
        </authorList>
    </citation>
    <scope>NUCLEOTIDE SEQUENCE</scope>
</reference>
<gene>
    <name evidence="2" type="ORF">Tci_006484</name>
</gene>
<dbReference type="AlphaFoldDB" id="A0A6L2JC95"/>
<dbReference type="PANTHER" id="PTHR11439:SF495">
    <property type="entry name" value="REVERSE TRANSCRIPTASE, RNA-DEPENDENT DNA POLYMERASE-RELATED"/>
    <property type="match status" value="1"/>
</dbReference>
<dbReference type="CDD" id="cd09272">
    <property type="entry name" value="RNase_HI_RT_Ty1"/>
    <property type="match status" value="1"/>
</dbReference>
<comment type="caution">
    <text evidence="2">The sequence shown here is derived from an EMBL/GenBank/DDBJ whole genome shotgun (WGS) entry which is preliminary data.</text>
</comment>
<feature type="region of interest" description="Disordered" evidence="1">
    <location>
        <begin position="141"/>
        <end position="185"/>
    </location>
</feature>
<evidence type="ECO:0000313" key="2">
    <source>
        <dbReference type="EMBL" id="GEU34506.1"/>
    </source>
</evidence>
<feature type="region of interest" description="Disordered" evidence="1">
    <location>
        <begin position="425"/>
        <end position="445"/>
    </location>
</feature>